<dbReference type="SUPFAM" id="SSF81301">
    <property type="entry name" value="Nucleotidyltransferase"/>
    <property type="match status" value="1"/>
</dbReference>
<dbReference type="EMBL" id="VLKE01000001">
    <property type="protein sequence ID" value="TWH65626.1"/>
    <property type="molecule type" value="Genomic_DNA"/>
</dbReference>
<dbReference type="PANTHER" id="PTHR42945:SF11">
    <property type="entry name" value="PHOSPHORIBOSYL-AMP CYCLOHYDROLASE"/>
    <property type="match status" value="1"/>
</dbReference>
<keyword evidence="12 14" id="KW-0460">Magnesium</keyword>
<dbReference type="GO" id="GO:0004636">
    <property type="term" value="F:phosphoribosyl-ATP diphosphatase activity"/>
    <property type="evidence" value="ECO:0007669"/>
    <property type="project" value="UniProtKB-EC"/>
</dbReference>
<comment type="pathway">
    <text evidence="4">Amino-acid biosynthesis; L-histidine biosynthesis; L-histidine from 5-phospho-alpha-D-ribose 1-diphosphate: step 2/9.</text>
</comment>
<keyword evidence="11 14" id="KW-0862">Zinc</keyword>
<dbReference type="GO" id="GO:0005737">
    <property type="term" value="C:cytoplasm"/>
    <property type="evidence" value="ECO:0007669"/>
    <property type="project" value="UniProtKB-SubCell"/>
</dbReference>
<evidence type="ECO:0000256" key="1">
    <source>
        <dbReference type="ARBA" id="ARBA00000024"/>
    </source>
</evidence>
<keyword evidence="8 14" id="KW-0028">Amino-acid biosynthesis</keyword>
<dbReference type="AlphaFoldDB" id="A0A562I4A1"/>
<evidence type="ECO:0000256" key="5">
    <source>
        <dbReference type="ARBA" id="ARBA00007731"/>
    </source>
</evidence>
<evidence type="ECO:0000256" key="15">
    <source>
        <dbReference type="SAM" id="MobiDB-lite"/>
    </source>
</evidence>
<comment type="similarity">
    <text evidence="6">In the N-terminal section; belongs to the PRA-CH family.</text>
</comment>
<dbReference type="InterPro" id="IPR040517">
    <property type="entry name" value="Ant(4')-IIb_substrate-bd"/>
</dbReference>
<dbReference type="InterPro" id="IPR002496">
    <property type="entry name" value="PRib_AMP_CycHydrolase_dom"/>
</dbReference>
<dbReference type="GO" id="GO:0004635">
    <property type="term" value="F:phosphoribosyl-AMP cyclohydrolase activity"/>
    <property type="evidence" value="ECO:0007669"/>
    <property type="project" value="UniProtKB-UniRule"/>
</dbReference>
<gene>
    <name evidence="14" type="primary">hisI</name>
    <name evidence="18" type="ORF">JD77_00564</name>
</gene>
<proteinExistence type="inferred from homology"/>
<dbReference type="Proteomes" id="UP000319825">
    <property type="component" value="Unassembled WGS sequence"/>
</dbReference>
<dbReference type="InterPro" id="IPR038019">
    <property type="entry name" value="PRib_AMP_CycHydrolase_sf"/>
</dbReference>
<comment type="cofactor">
    <cofactor evidence="14">
        <name>Mg(2+)</name>
        <dbReference type="ChEBI" id="CHEBI:18420"/>
    </cofactor>
    <text evidence="14">Binds 1 Mg(2+) ion per subunit.</text>
</comment>
<evidence type="ECO:0000313" key="18">
    <source>
        <dbReference type="EMBL" id="TWH65626.1"/>
    </source>
</evidence>
<comment type="pathway">
    <text evidence="3 14">Amino-acid biosynthesis; L-histidine biosynthesis; L-histidine from 5-phospho-alpha-D-ribose 1-diphosphate: step 3/9.</text>
</comment>
<keyword evidence="7 14" id="KW-0963">Cytoplasm</keyword>
<evidence type="ECO:0000256" key="3">
    <source>
        <dbReference type="ARBA" id="ARBA00005169"/>
    </source>
</evidence>
<comment type="caution">
    <text evidence="18">The sequence shown here is derived from an EMBL/GenBank/DDBJ whole genome shotgun (WGS) entry which is preliminary data.</text>
</comment>
<feature type="binding site" evidence="14">
    <location>
        <position position="440"/>
    </location>
    <ligand>
        <name>Zn(2+)</name>
        <dbReference type="ChEBI" id="CHEBI:29105"/>
        <note>ligand shared between dimeric partners</note>
    </ligand>
</feature>
<feature type="binding site" evidence="14">
    <location>
        <position position="418"/>
    </location>
    <ligand>
        <name>Mg(2+)</name>
        <dbReference type="ChEBI" id="CHEBI:18420"/>
    </ligand>
</feature>
<keyword evidence="19" id="KW-1185">Reference proteome</keyword>
<dbReference type="Gene3D" id="3.30.460.10">
    <property type="entry name" value="Beta Polymerase, domain 2"/>
    <property type="match status" value="1"/>
</dbReference>
<evidence type="ECO:0000256" key="4">
    <source>
        <dbReference type="ARBA" id="ARBA00005204"/>
    </source>
</evidence>
<comment type="function">
    <text evidence="14">Catalyzes the hydrolysis of the adenine ring of phosphoribosyl-AMP.</text>
</comment>
<dbReference type="Pfam" id="PF01502">
    <property type="entry name" value="PRA-CH"/>
    <property type="match status" value="1"/>
</dbReference>
<dbReference type="NCBIfam" id="NF000768">
    <property type="entry name" value="PRK00051.1"/>
    <property type="match status" value="1"/>
</dbReference>
<feature type="binding site" evidence="14">
    <location>
        <position position="416"/>
    </location>
    <ligand>
        <name>Mg(2+)</name>
        <dbReference type="ChEBI" id="CHEBI:18420"/>
    </ligand>
</feature>
<feature type="domain" description="Nucleotidyltransferase substrate binding" evidence="17">
    <location>
        <begin position="146"/>
        <end position="244"/>
    </location>
</feature>
<comment type="catalytic activity">
    <reaction evidence="1 14">
        <text>1-(5-phospho-beta-D-ribosyl)-5'-AMP + H2O = 1-(5-phospho-beta-D-ribosyl)-5-[(5-phospho-beta-D-ribosylamino)methylideneamino]imidazole-4-carboxamide</text>
        <dbReference type="Rhea" id="RHEA:20049"/>
        <dbReference type="ChEBI" id="CHEBI:15377"/>
        <dbReference type="ChEBI" id="CHEBI:58435"/>
        <dbReference type="ChEBI" id="CHEBI:59457"/>
        <dbReference type="EC" id="3.5.4.19"/>
    </reaction>
</comment>
<dbReference type="Gene3D" id="3.10.20.810">
    <property type="entry name" value="Phosphoribosyl-AMP cyclohydrolase"/>
    <property type="match status" value="1"/>
</dbReference>
<comment type="similarity">
    <text evidence="5">In the C-terminal section; belongs to the PRA-PH family.</text>
</comment>
<dbReference type="GO" id="GO:0000105">
    <property type="term" value="P:L-histidine biosynthetic process"/>
    <property type="evidence" value="ECO:0007669"/>
    <property type="project" value="UniProtKB-UniRule"/>
</dbReference>
<dbReference type="PANTHER" id="PTHR42945">
    <property type="entry name" value="HISTIDINE BIOSYNTHESIS BIFUNCTIONAL PROTEIN"/>
    <property type="match status" value="1"/>
</dbReference>
<dbReference type="Gene3D" id="1.20.120.330">
    <property type="entry name" value="Nucleotidyltransferases domain 2"/>
    <property type="match status" value="1"/>
</dbReference>
<evidence type="ECO:0000256" key="2">
    <source>
        <dbReference type="ARBA" id="ARBA00001460"/>
    </source>
</evidence>
<dbReference type="InterPro" id="IPR043519">
    <property type="entry name" value="NT_sf"/>
</dbReference>
<accession>A0A562I4A1</accession>
<dbReference type="FunFam" id="3.10.20.810:FF:000001">
    <property type="entry name" value="Histidine biosynthesis bifunctional protein HisIE"/>
    <property type="match status" value="1"/>
</dbReference>
<reference evidence="18 19" key="1">
    <citation type="submission" date="2019-07" db="EMBL/GenBank/DDBJ databases">
        <title>R&amp;d 2014.</title>
        <authorList>
            <person name="Klenk H.-P."/>
        </authorList>
    </citation>
    <scope>NUCLEOTIDE SEQUENCE [LARGE SCALE GENOMIC DNA]</scope>
    <source>
        <strain evidence="18 19">DSM 43868</strain>
    </source>
</reference>
<feature type="region of interest" description="Disordered" evidence="15">
    <location>
        <begin position="318"/>
        <end position="337"/>
    </location>
</feature>
<evidence type="ECO:0000313" key="19">
    <source>
        <dbReference type="Proteomes" id="UP000319825"/>
    </source>
</evidence>
<dbReference type="UniPathway" id="UPA00031">
    <property type="reaction ID" value="UER00008"/>
</dbReference>
<comment type="similarity">
    <text evidence="14">Belongs to the PRA-CH family.</text>
</comment>
<feature type="compositionally biased region" description="Pro residues" evidence="15">
    <location>
        <begin position="278"/>
        <end position="291"/>
    </location>
</feature>
<comment type="subunit">
    <text evidence="14">Homodimer.</text>
</comment>
<protein>
    <recommendedName>
        <fullName evidence="14">Phosphoribosyl-AMP cyclohydrolase</fullName>
        <shortName evidence="14">PRA-CH</shortName>
        <ecNumber evidence="14">3.5.4.19</ecNumber>
    </recommendedName>
</protein>
<dbReference type="Pfam" id="PF18280">
    <property type="entry name" value="Ant-IIb_sub-bd"/>
    <property type="match status" value="1"/>
</dbReference>
<evidence type="ECO:0000259" key="17">
    <source>
        <dbReference type="Pfam" id="PF18280"/>
    </source>
</evidence>
<sequence length="454" mass="48302">MGHAASPGDGFFDEWAARLRQSAERPVVGILLRGSHARRGATEHSDVDLDVLVDDASGAGPANGGPHPVPYAARRAYLAESGGRLTHVSVAVRDVRSWLAHLGEPADWAFGLPVTAPARLLWADPRWRPRLDLPVLCQPADEPRLEELIATLGKVAGARARDDHLGVRLAAADLARLCPSVLRLANPSVRVVSRRYAFAAALDLSVAPSGYRDDMLLCLGARPGSTGQLWAAAARLVTGTVPLVRPYADEIAAVAGLDLADALLDGRLDRYLAQLTNPVPPPRPPRSPEPGQPRWDSSPVPAPRAGQWVTVPVPHAPVTGAHAEQTPPAAGGAARPSALDPAIAARLRRTPDGLVAAVVRQHDTGEVLMVAWMDDEALHRTLTTGRATYWSRSRGEYWVKGATSGHHQYVRSVALDCDGDALLVSVDQVGAACHTGHRTCFFTELPVTVTGEPA</sequence>
<evidence type="ECO:0000256" key="14">
    <source>
        <dbReference type="HAMAP-Rule" id="MF_01021"/>
    </source>
</evidence>
<comment type="cofactor">
    <cofactor evidence="14">
        <name>Zn(2+)</name>
        <dbReference type="ChEBI" id="CHEBI:29105"/>
    </cofactor>
    <text evidence="14">Binds 1 zinc ion per subunit.</text>
</comment>
<feature type="domain" description="Phosphoribosyl-AMP cyclohydrolase" evidence="16">
    <location>
        <begin position="369"/>
        <end position="442"/>
    </location>
</feature>
<feature type="binding site" evidence="14">
    <location>
        <position position="433"/>
    </location>
    <ligand>
        <name>Zn(2+)</name>
        <dbReference type="ChEBI" id="CHEBI:29105"/>
        <note>ligand shared between dimeric partners</note>
    </ligand>
</feature>
<name>A0A562I4A1_MICOL</name>
<evidence type="ECO:0000256" key="13">
    <source>
        <dbReference type="ARBA" id="ARBA00023102"/>
    </source>
</evidence>
<evidence type="ECO:0000256" key="12">
    <source>
        <dbReference type="ARBA" id="ARBA00022842"/>
    </source>
</evidence>
<dbReference type="InterPro" id="IPR026660">
    <property type="entry name" value="PRA-CH"/>
</dbReference>
<evidence type="ECO:0000259" key="16">
    <source>
        <dbReference type="Pfam" id="PF01502"/>
    </source>
</evidence>
<dbReference type="HAMAP" id="MF_01021">
    <property type="entry name" value="HisI"/>
    <property type="match status" value="1"/>
</dbReference>
<dbReference type="GO" id="GO:0008270">
    <property type="term" value="F:zinc ion binding"/>
    <property type="evidence" value="ECO:0007669"/>
    <property type="project" value="UniProtKB-UniRule"/>
</dbReference>
<comment type="subcellular location">
    <subcellularLocation>
        <location evidence="14">Cytoplasm</location>
    </subcellularLocation>
</comment>
<evidence type="ECO:0000256" key="10">
    <source>
        <dbReference type="ARBA" id="ARBA00022801"/>
    </source>
</evidence>
<dbReference type="EC" id="3.5.4.19" evidence="14"/>
<evidence type="ECO:0000256" key="6">
    <source>
        <dbReference type="ARBA" id="ARBA00008299"/>
    </source>
</evidence>
<evidence type="ECO:0000256" key="8">
    <source>
        <dbReference type="ARBA" id="ARBA00022605"/>
    </source>
</evidence>
<keyword evidence="10 14" id="KW-0378">Hydrolase</keyword>
<organism evidence="18 19">
    <name type="scientific">Micromonospora olivasterospora</name>
    <dbReference type="NCBI Taxonomy" id="1880"/>
    <lineage>
        <taxon>Bacteria</taxon>
        <taxon>Bacillati</taxon>
        <taxon>Actinomycetota</taxon>
        <taxon>Actinomycetes</taxon>
        <taxon>Micromonosporales</taxon>
        <taxon>Micromonosporaceae</taxon>
        <taxon>Micromonospora</taxon>
    </lineage>
</organism>
<feature type="region of interest" description="Disordered" evidence="15">
    <location>
        <begin position="274"/>
        <end position="307"/>
    </location>
</feature>
<feature type="binding site" evidence="14">
    <location>
        <position position="420"/>
    </location>
    <ligand>
        <name>Mg(2+)</name>
        <dbReference type="ChEBI" id="CHEBI:18420"/>
    </ligand>
</feature>
<evidence type="ECO:0000256" key="9">
    <source>
        <dbReference type="ARBA" id="ARBA00022723"/>
    </source>
</evidence>
<evidence type="ECO:0000256" key="11">
    <source>
        <dbReference type="ARBA" id="ARBA00022833"/>
    </source>
</evidence>
<keyword evidence="13 14" id="KW-0368">Histidine biosynthesis</keyword>
<dbReference type="GO" id="GO:0000287">
    <property type="term" value="F:magnesium ion binding"/>
    <property type="evidence" value="ECO:0007669"/>
    <property type="project" value="UniProtKB-UniRule"/>
</dbReference>
<keyword evidence="9 14" id="KW-0479">Metal-binding</keyword>
<dbReference type="SUPFAM" id="SSF141734">
    <property type="entry name" value="HisI-like"/>
    <property type="match status" value="1"/>
</dbReference>
<comment type="catalytic activity">
    <reaction evidence="2">
        <text>1-(5-phospho-beta-D-ribosyl)-ATP + H2O = 1-(5-phospho-beta-D-ribosyl)-5'-AMP + diphosphate + H(+)</text>
        <dbReference type="Rhea" id="RHEA:22828"/>
        <dbReference type="ChEBI" id="CHEBI:15377"/>
        <dbReference type="ChEBI" id="CHEBI:15378"/>
        <dbReference type="ChEBI" id="CHEBI:33019"/>
        <dbReference type="ChEBI" id="CHEBI:59457"/>
        <dbReference type="ChEBI" id="CHEBI:73183"/>
        <dbReference type="EC" id="3.6.1.31"/>
    </reaction>
</comment>
<feature type="binding site" evidence="14">
    <location>
        <position position="417"/>
    </location>
    <ligand>
        <name>Zn(2+)</name>
        <dbReference type="ChEBI" id="CHEBI:29105"/>
        <note>ligand shared between dimeric partners</note>
    </ligand>
</feature>
<evidence type="ECO:0000256" key="7">
    <source>
        <dbReference type="ARBA" id="ARBA00022490"/>
    </source>
</evidence>